<gene>
    <name evidence="1" type="ORF">SDJN03_20531</name>
</gene>
<protein>
    <recommendedName>
        <fullName evidence="3">Tetratricopeptide repeat (TPR)-like superfamily protein</fullName>
    </recommendedName>
</protein>
<organism evidence="1 2">
    <name type="scientific">Cucurbita argyrosperma subsp. sororia</name>
    <dbReference type="NCBI Taxonomy" id="37648"/>
    <lineage>
        <taxon>Eukaryota</taxon>
        <taxon>Viridiplantae</taxon>
        <taxon>Streptophyta</taxon>
        <taxon>Embryophyta</taxon>
        <taxon>Tracheophyta</taxon>
        <taxon>Spermatophyta</taxon>
        <taxon>Magnoliopsida</taxon>
        <taxon>eudicotyledons</taxon>
        <taxon>Gunneridae</taxon>
        <taxon>Pentapetalae</taxon>
        <taxon>rosids</taxon>
        <taxon>fabids</taxon>
        <taxon>Cucurbitales</taxon>
        <taxon>Cucurbitaceae</taxon>
        <taxon>Cucurbiteae</taxon>
        <taxon>Cucurbita</taxon>
    </lineage>
</organism>
<dbReference type="Proteomes" id="UP000685013">
    <property type="component" value="Chromosome 14"/>
</dbReference>
<evidence type="ECO:0000313" key="1">
    <source>
        <dbReference type="EMBL" id="KAG6580529.1"/>
    </source>
</evidence>
<dbReference type="AlphaFoldDB" id="A0AAV6MG14"/>
<dbReference type="PANTHER" id="PTHR47868">
    <property type="entry name" value="OS05G0457700 PROTEIN"/>
    <property type="match status" value="1"/>
</dbReference>
<reference evidence="1 2" key="1">
    <citation type="journal article" date="2021" name="Hortic Res">
        <title>The domestication of Cucurbita argyrosperma as revealed by the genome of its wild relative.</title>
        <authorList>
            <person name="Barrera-Redondo J."/>
            <person name="Sanchez-de la Vega G."/>
            <person name="Aguirre-Liguori J.A."/>
            <person name="Castellanos-Morales G."/>
            <person name="Gutierrez-Guerrero Y.T."/>
            <person name="Aguirre-Dugua X."/>
            <person name="Aguirre-Planter E."/>
            <person name="Tenaillon M.I."/>
            <person name="Lira-Saade R."/>
            <person name="Eguiarte L.E."/>
        </authorList>
    </citation>
    <scope>NUCLEOTIDE SEQUENCE [LARGE SCALE GENOMIC DNA]</scope>
    <source>
        <strain evidence="1">JBR-2021</strain>
    </source>
</reference>
<proteinExistence type="predicted"/>
<sequence length="473" mass="51888">MIRVAVQLSKTTAAVVRTAGLGSSSRFDLLSSPSSSWLASPLRSLHVGIDRPNASPVTCQMINYALSHARSQKSDESYAQGRLVLEQCLSAQSSEGQDADNSRGAVLLAMSTLFAERGDIHDAIDKLQRVEDLAHCSLDIRVAALEALAGLHLELNLDDSSSDIADKCLKLFENSKVADDGNSGVLRARVKAVKGLVELVKNNLDAAASLFEGFQTIERCAGSAAFAYGEFLVASQNFSSAKEVYQRVIEVGSEVQDLSEQCALAGGNMSPMEVLVAATCALGQLEGHLGNFSEAEDILTNALTKAEAYFGSHHPKVGVVLTCIALMYRYKAKKEHSSSLLIQEGLYRRAMDLMKVSPKGTGEQVKVDRCDIANIAGGAYAEILDVQKNRKAEGQMMRKWSELAWKNRRISLEEAYLICNIFEFWLLCIFIEDKRVSTFSRLTMLCNLLMKYKNLKNVEFSDTVEMSILQLQF</sequence>
<evidence type="ECO:0008006" key="3">
    <source>
        <dbReference type="Google" id="ProtNLM"/>
    </source>
</evidence>
<dbReference type="EMBL" id="JAGKQH010000014">
    <property type="protein sequence ID" value="KAG6580529.1"/>
    <property type="molecule type" value="Genomic_DNA"/>
</dbReference>
<evidence type="ECO:0000313" key="2">
    <source>
        <dbReference type="Proteomes" id="UP000685013"/>
    </source>
</evidence>
<accession>A0AAV6MG14</accession>
<keyword evidence="2" id="KW-1185">Reference proteome</keyword>
<comment type="caution">
    <text evidence="1">The sequence shown here is derived from an EMBL/GenBank/DDBJ whole genome shotgun (WGS) entry which is preliminary data.</text>
</comment>
<dbReference type="GO" id="GO:0005739">
    <property type="term" value="C:mitochondrion"/>
    <property type="evidence" value="ECO:0007669"/>
    <property type="project" value="TreeGrafter"/>
</dbReference>
<name>A0AAV6MG14_9ROSI</name>
<dbReference type="PANTHER" id="PTHR47868:SF2">
    <property type="entry name" value="OS05G0457700 PROTEIN"/>
    <property type="match status" value="1"/>
</dbReference>
<feature type="non-terminal residue" evidence="1">
    <location>
        <position position="1"/>
    </location>
</feature>